<feature type="chain" id="PRO_5008003865" description="DUF4296 domain-containing protein" evidence="2">
    <location>
        <begin position="20"/>
        <end position="119"/>
    </location>
</feature>
<evidence type="ECO:0000256" key="1">
    <source>
        <dbReference type="SAM" id="MobiDB-lite"/>
    </source>
</evidence>
<sequence>MKNLVFAILTFLVFLSACSKQEPASFDTNQEVKVHYDTVAVDSFSAGATSVDIVRQIRMSSQKYQDSIKEAIKLQAEEKRIKDELDKENKKKQDDEKKKTDEEKKKNAAETPSTPTKTE</sequence>
<dbReference type="AlphaFoldDB" id="A0A172XV09"/>
<feature type="region of interest" description="Disordered" evidence="1">
    <location>
        <begin position="79"/>
        <end position="119"/>
    </location>
</feature>
<dbReference type="Proteomes" id="UP000077824">
    <property type="component" value="Chromosome"/>
</dbReference>
<evidence type="ECO:0000313" key="3">
    <source>
        <dbReference type="EMBL" id="ANF50771.1"/>
    </source>
</evidence>
<keyword evidence="4" id="KW-1185">Reference proteome</keyword>
<organism evidence="3 4">
    <name type="scientific">Chryseobacterium glaciei</name>
    <dbReference type="NCBI Taxonomy" id="1685010"/>
    <lineage>
        <taxon>Bacteria</taxon>
        <taxon>Pseudomonadati</taxon>
        <taxon>Bacteroidota</taxon>
        <taxon>Flavobacteriia</taxon>
        <taxon>Flavobacteriales</taxon>
        <taxon>Weeksellaceae</taxon>
        <taxon>Chryseobacterium group</taxon>
        <taxon>Chryseobacterium</taxon>
    </lineage>
</organism>
<feature type="compositionally biased region" description="Basic and acidic residues" evidence="1">
    <location>
        <begin position="79"/>
        <end position="108"/>
    </location>
</feature>
<accession>A0A172XV09</accession>
<reference evidence="3 4" key="1">
    <citation type="submission" date="2016-04" db="EMBL/GenBank/DDBJ databases">
        <title>Complete Genome Sequence of Chryseobacterium sp. IHBB 10212.</title>
        <authorList>
            <person name="Pal M."/>
            <person name="Swarnkar M.K."/>
            <person name="Kaushal K."/>
            <person name="Chhibber S."/>
            <person name="Singh A.K."/>
            <person name="Gulati A."/>
        </authorList>
    </citation>
    <scope>NUCLEOTIDE SEQUENCE [LARGE SCALE GENOMIC DNA]</scope>
    <source>
        <strain evidence="3 4">IHBB 10212</strain>
    </source>
</reference>
<evidence type="ECO:0008006" key="5">
    <source>
        <dbReference type="Google" id="ProtNLM"/>
    </source>
</evidence>
<gene>
    <name evidence="3" type="ORF">A0O34_09670</name>
</gene>
<proteinExistence type="predicted"/>
<feature type="compositionally biased region" description="Polar residues" evidence="1">
    <location>
        <begin position="110"/>
        <end position="119"/>
    </location>
</feature>
<name>A0A172XV09_9FLAO</name>
<dbReference type="STRING" id="1685010.A0O34_09670"/>
<evidence type="ECO:0000256" key="2">
    <source>
        <dbReference type="SAM" id="SignalP"/>
    </source>
</evidence>
<dbReference type="EMBL" id="CP015199">
    <property type="protein sequence ID" value="ANF50771.1"/>
    <property type="molecule type" value="Genomic_DNA"/>
</dbReference>
<protein>
    <recommendedName>
        <fullName evidence="5">DUF4296 domain-containing protein</fullName>
    </recommendedName>
</protein>
<keyword evidence="2" id="KW-0732">Signal</keyword>
<feature type="signal peptide" evidence="2">
    <location>
        <begin position="1"/>
        <end position="19"/>
    </location>
</feature>
<dbReference type="PROSITE" id="PS51257">
    <property type="entry name" value="PROKAR_LIPOPROTEIN"/>
    <property type="match status" value="1"/>
</dbReference>
<dbReference type="OrthoDB" id="1275184at2"/>
<dbReference type="RefSeq" id="WP_066754134.1">
    <property type="nucleotide sequence ID" value="NZ_CP015199.1"/>
</dbReference>
<dbReference type="KEGG" id="chh:A0O34_09670"/>
<evidence type="ECO:0000313" key="4">
    <source>
        <dbReference type="Proteomes" id="UP000077824"/>
    </source>
</evidence>